<reference evidence="2" key="1">
    <citation type="submission" date="2018-07" db="EMBL/GenBank/DDBJ databases">
        <authorList>
            <person name="Quirk P.G."/>
            <person name="Krulwich T.A."/>
        </authorList>
    </citation>
    <scope>NUCLEOTIDE SEQUENCE [LARGE SCALE GENOMIC DNA]</scope>
</reference>
<sequence>MAVPQSKWGGEPGWPSEYRVLLSCASHMIYADLMCDTVYGSQDEAYGFGYQMERANGYEFEVMRKSPDGRWLSRKHEEAIQVIRRRWQ</sequence>
<evidence type="ECO:0000313" key="1">
    <source>
        <dbReference type="EMBL" id="AXH70530.1"/>
    </source>
</evidence>
<name>A0A345MIZ9_9CAUD</name>
<dbReference type="RefSeq" id="YP_009807258.1">
    <property type="nucleotide sequence ID" value="NC_048021.1"/>
</dbReference>
<gene>
    <name evidence="1" type="primary">144</name>
    <name evidence="1" type="ORF">SEA_DAREDEVIL_144</name>
</gene>
<evidence type="ECO:0000313" key="2">
    <source>
        <dbReference type="Proteomes" id="UP000257597"/>
    </source>
</evidence>
<dbReference type="Proteomes" id="UP000257597">
    <property type="component" value="Segment"/>
</dbReference>
<accession>A0A345MIZ9</accession>
<dbReference type="GeneID" id="54998133"/>
<organism evidence="1 2">
    <name type="scientific">Gordonia phage Daredevil</name>
    <dbReference type="NCBI Taxonomy" id="2283286"/>
    <lineage>
        <taxon>Viruses</taxon>
        <taxon>Duplodnaviria</taxon>
        <taxon>Heunggongvirae</taxon>
        <taxon>Uroviricota</taxon>
        <taxon>Caudoviricetes</taxon>
        <taxon>Daredevilvirus</taxon>
        <taxon>Daredevilvirus daredevil</taxon>
    </lineage>
</organism>
<dbReference type="EMBL" id="MH590603">
    <property type="protein sequence ID" value="AXH70530.1"/>
    <property type="molecule type" value="Genomic_DNA"/>
</dbReference>
<dbReference type="KEGG" id="vg:54998133"/>
<keyword evidence="2" id="KW-1185">Reference proteome</keyword>
<protein>
    <submittedName>
        <fullName evidence="1">Uncharacterized protein</fullName>
    </submittedName>
</protein>
<proteinExistence type="predicted"/>